<dbReference type="InterPro" id="IPR050509">
    <property type="entry name" value="CoA-transferase_III"/>
</dbReference>
<dbReference type="SUPFAM" id="SSF89796">
    <property type="entry name" value="CoA-transferase family III (CaiB/BaiF)"/>
    <property type="match status" value="1"/>
</dbReference>
<dbReference type="Pfam" id="PF02515">
    <property type="entry name" value="CoA_transf_3"/>
    <property type="match status" value="1"/>
</dbReference>
<dbReference type="Gene3D" id="3.40.50.10540">
    <property type="entry name" value="Crotonobetainyl-coa:carnitine coa-transferase, domain 1"/>
    <property type="match status" value="1"/>
</dbReference>
<dbReference type="RefSeq" id="WP_174966888.1">
    <property type="nucleotide sequence ID" value="NZ_CABVPS010000002.1"/>
</dbReference>
<dbReference type="InterPro" id="IPR003673">
    <property type="entry name" value="CoA-Trfase_fam_III"/>
</dbReference>
<proteinExistence type="predicted"/>
<name>A0A6P2GUC3_BURL3</name>
<dbReference type="EMBL" id="CABVPU010000001">
    <property type="protein sequence ID" value="VWB07136.1"/>
    <property type="molecule type" value="Genomic_DNA"/>
</dbReference>
<dbReference type="PANTHER" id="PTHR48228">
    <property type="entry name" value="SUCCINYL-COA--D-CITRAMALATE COA-TRANSFERASE"/>
    <property type="match status" value="1"/>
</dbReference>
<accession>A0A6P2GUC3</accession>
<evidence type="ECO:0000313" key="2">
    <source>
        <dbReference type="EMBL" id="VWB07136.1"/>
    </source>
</evidence>
<evidence type="ECO:0000256" key="1">
    <source>
        <dbReference type="SAM" id="MobiDB-lite"/>
    </source>
</evidence>
<dbReference type="PANTHER" id="PTHR48228:SF5">
    <property type="entry name" value="ALPHA-METHYLACYL-COA RACEMASE"/>
    <property type="match status" value="1"/>
</dbReference>
<dbReference type="Proteomes" id="UP000494174">
    <property type="component" value="Unassembled WGS sequence"/>
</dbReference>
<feature type="region of interest" description="Disordered" evidence="1">
    <location>
        <begin position="340"/>
        <end position="362"/>
    </location>
</feature>
<protein>
    <submittedName>
        <fullName evidence="2">L-carnitine dehydratase</fullName>
    </submittedName>
</protein>
<reference evidence="2 3" key="1">
    <citation type="submission" date="2019-09" db="EMBL/GenBank/DDBJ databases">
        <authorList>
            <person name="Depoorter E."/>
        </authorList>
    </citation>
    <scope>NUCLEOTIDE SEQUENCE [LARGE SCALE GENOMIC DNA]</scope>
    <source>
        <strain evidence="2">R-15945</strain>
    </source>
</reference>
<dbReference type="InterPro" id="IPR023606">
    <property type="entry name" value="CoA-Trfase_III_dom_1_sf"/>
</dbReference>
<dbReference type="Gene3D" id="3.30.1540.10">
    <property type="entry name" value="formyl-coa transferase, domain 3"/>
    <property type="match status" value="1"/>
</dbReference>
<gene>
    <name evidence="2" type="ORF">BLA15945_00145</name>
</gene>
<dbReference type="GO" id="GO:0003824">
    <property type="term" value="F:catalytic activity"/>
    <property type="evidence" value="ECO:0007669"/>
    <property type="project" value="InterPro"/>
</dbReference>
<dbReference type="InterPro" id="IPR044855">
    <property type="entry name" value="CoA-Trfase_III_dom3_sf"/>
</dbReference>
<feature type="compositionally biased region" description="Low complexity" evidence="1">
    <location>
        <begin position="353"/>
        <end position="362"/>
    </location>
</feature>
<evidence type="ECO:0000313" key="3">
    <source>
        <dbReference type="Proteomes" id="UP000494174"/>
    </source>
</evidence>
<organism evidence="2 3">
    <name type="scientific">Burkholderia lata (strain ATCC 17760 / DSM 23089 / LMG 22485 / NCIMB 9086 / R18194 / 383)</name>
    <dbReference type="NCBI Taxonomy" id="482957"/>
    <lineage>
        <taxon>Bacteria</taxon>
        <taxon>Pseudomonadati</taxon>
        <taxon>Pseudomonadota</taxon>
        <taxon>Betaproteobacteria</taxon>
        <taxon>Burkholderiales</taxon>
        <taxon>Burkholderiaceae</taxon>
        <taxon>Burkholderia</taxon>
        <taxon>Burkholderia cepacia complex</taxon>
    </lineage>
</organism>
<dbReference type="AlphaFoldDB" id="A0A6P2GUC3"/>
<sequence length="386" mass="41377">MKDNAGAGPLAGLKIIELGGIGPGPFCAMLLADMGADVLRLDRIVPSDSGVHMDHRFNLLNRGRRSVAIDLKQPQAVELVKRLAASADAALEGFRPGVAERLGVGPDDLLACNPRLVYGRMTGWGQDGPLAQAPGHDMNYISLSGALHTIGERDGPPVPPLNLVGDFGGGAMYLAFGMVCAMLEASRSGAGQVVDASMVDGSAHLMTLIYGMYAAGAWSDRRGDNRLDSGTPWYSVYRTRDDRYVSLASNEPRFYRETLALLGLSDTPLPDQHDRHGWPVLREHFTRVFATKTRDEWCALAAGTDVCLAPVLSLAEAPHHPHNVARRTFVEVDGIVQPGPAPRFSRTRPTLRGGAPAPGAHTTAALRDWGIDAREIDALRTAGVLQ</sequence>